<comment type="caution">
    <text evidence="2">The sequence shown here is derived from an EMBL/GenBank/DDBJ whole genome shotgun (WGS) entry which is preliminary data.</text>
</comment>
<reference evidence="2 3" key="1">
    <citation type="submission" date="2019-07" db="EMBL/GenBank/DDBJ databases">
        <title>Genomic Encyclopedia of Archaeal and Bacterial Type Strains, Phase II (KMG-II): from individual species to whole genera.</title>
        <authorList>
            <person name="Goeker M."/>
        </authorList>
    </citation>
    <scope>NUCLEOTIDE SEQUENCE [LARGE SCALE GENOMIC DNA]</scope>
    <source>
        <strain evidence="2 3">ATCC BAA-1139</strain>
    </source>
</reference>
<keyword evidence="3" id="KW-1185">Reference proteome</keyword>
<name>A0A562VN52_9BACT</name>
<keyword evidence="1" id="KW-0732">Signal</keyword>
<proteinExistence type="predicted"/>
<accession>A0A562VN52</accession>
<feature type="signal peptide" evidence="1">
    <location>
        <begin position="1"/>
        <end position="27"/>
    </location>
</feature>
<evidence type="ECO:0000313" key="3">
    <source>
        <dbReference type="Proteomes" id="UP000319449"/>
    </source>
</evidence>
<dbReference type="EMBL" id="VLLN01000009">
    <property type="protein sequence ID" value="TWJ19318.1"/>
    <property type="molecule type" value="Genomic_DNA"/>
</dbReference>
<dbReference type="Proteomes" id="UP000319449">
    <property type="component" value="Unassembled WGS sequence"/>
</dbReference>
<gene>
    <name evidence="2" type="ORF">JN12_01731</name>
</gene>
<evidence type="ECO:0000256" key="1">
    <source>
        <dbReference type="SAM" id="SignalP"/>
    </source>
</evidence>
<evidence type="ECO:0000313" key="2">
    <source>
        <dbReference type="EMBL" id="TWJ19318.1"/>
    </source>
</evidence>
<dbReference type="InterPro" id="IPR025737">
    <property type="entry name" value="FApF"/>
</dbReference>
<dbReference type="AlphaFoldDB" id="A0A562VN52"/>
<sequence length="291" mass="31320">MKKINQSTLALIALVAPLLVSASTAVAAGIPLSVIEPHEYALPVNYESFNAVAQYSFIQTDNMAFDTTGKRVAGPGTFTAVGFTKYVRFFTFKSLPDVGFAWEYLQPEISVQKAGVSASGFGDPLTGLAVWIKPSKNSTMGLQSFLSIPVGSDAVSDKTWGSLTTIIGDLQVGDVDIDGQTGYIHKSTRHLSGANDLDPGDTFHANLRVGYRAHQYLEPFFAADYQTTGSSTDQVTGSTVPNSASNELSCGGGLMVHFSDPLSLTMRYDYGLDGKNTTVTNAFYFKIVYIW</sequence>
<protein>
    <recommendedName>
        <fullName evidence="4">Outer membrane beta-barrel porin/alpha-amylase</fullName>
    </recommendedName>
</protein>
<dbReference type="RefSeq" id="WP_145021303.1">
    <property type="nucleotide sequence ID" value="NZ_VLLN01000009.1"/>
</dbReference>
<dbReference type="OrthoDB" id="5981827at2"/>
<evidence type="ECO:0008006" key="4">
    <source>
        <dbReference type="Google" id="ProtNLM"/>
    </source>
</evidence>
<dbReference type="Pfam" id="PF13557">
    <property type="entry name" value="Phenol_MetA_deg"/>
    <property type="match status" value="1"/>
</dbReference>
<organism evidence="2 3">
    <name type="scientific">Geobacter argillaceus</name>
    <dbReference type="NCBI Taxonomy" id="345631"/>
    <lineage>
        <taxon>Bacteria</taxon>
        <taxon>Pseudomonadati</taxon>
        <taxon>Thermodesulfobacteriota</taxon>
        <taxon>Desulfuromonadia</taxon>
        <taxon>Geobacterales</taxon>
        <taxon>Geobacteraceae</taxon>
        <taxon>Geobacter</taxon>
    </lineage>
</organism>
<feature type="chain" id="PRO_5021992049" description="Outer membrane beta-barrel porin/alpha-amylase" evidence="1">
    <location>
        <begin position="28"/>
        <end position="291"/>
    </location>
</feature>